<proteinExistence type="predicted"/>
<protein>
    <submittedName>
        <fullName evidence="2">Restriction endonuclease</fullName>
    </submittedName>
</protein>
<accession>A0A481YTP6</accession>
<dbReference type="GO" id="GO:0004519">
    <property type="term" value="F:endonuclease activity"/>
    <property type="evidence" value="ECO:0007669"/>
    <property type="project" value="UniProtKB-KW"/>
</dbReference>
<keyword evidence="1" id="KW-0812">Transmembrane</keyword>
<keyword evidence="1" id="KW-0472">Membrane</keyword>
<evidence type="ECO:0000256" key="1">
    <source>
        <dbReference type="SAM" id="Phobius"/>
    </source>
</evidence>
<reference evidence="2" key="1">
    <citation type="journal article" date="2019" name="MBio">
        <title>Virus Genomes from Deep Sea Sediments Expand the Ocean Megavirome and Support Independent Origins of Viral Gigantism.</title>
        <authorList>
            <person name="Backstrom D."/>
            <person name="Yutin N."/>
            <person name="Jorgensen S.L."/>
            <person name="Dharamshi J."/>
            <person name="Homa F."/>
            <person name="Zaremba-Niedwiedzka K."/>
            <person name="Spang A."/>
            <person name="Wolf Y.I."/>
            <person name="Koonin E.V."/>
            <person name="Ettema T.J."/>
        </authorList>
    </citation>
    <scope>NUCLEOTIDE SEQUENCE</scope>
</reference>
<dbReference type="EMBL" id="MK500334">
    <property type="protein sequence ID" value="QBK86400.1"/>
    <property type="molecule type" value="Genomic_DNA"/>
</dbReference>
<organism evidence="2">
    <name type="scientific">Marseillevirus LCMAC102</name>
    <dbReference type="NCBI Taxonomy" id="2506603"/>
    <lineage>
        <taxon>Viruses</taxon>
        <taxon>Varidnaviria</taxon>
        <taxon>Bamfordvirae</taxon>
        <taxon>Nucleocytoviricota</taxon>
        <taxon>Megaviricetes</taxon>
        <taxon>Pimascovirales</taxon>
        <taxon>Pimascovirales incertae sedis</taxon>
        <taxon>Marseilleviridae</taxon>
    </lineage>
</organism>
<keyword evidence="2" id="KW-0255">Endonuclease</keyword>
<gene>
    <name evidence="2" type="ORF">LCMAC102_01950</name>
</gene>
<keyword evidence="2" id="KW-0378">Hydrolase</keyword>
<name>A0A481YTP6_9VIRU</name>
<feature type="transmembrane region" description="Helical" evidence="1">
    <location>
        <begin position="6"/>
        <end position="26"/>
    </location>
</feature>
<keyword evidence="2" id="KW-0540">Nuclease</keyword>
<keyword evidence="1" id="KW-1133">Transmembrane helix</keyword>
<evidence type="ECO:0000313" key="2">
    <source>
        <dbReference type="EMBL" id="QBK86400.1"/>
    </source>
</evidence>
<sequence>MKWGYLFNIDTFVILVIVVAVIYCLFTTKRKPKKFKFRGLGSSGWNVAEGSNFWKYGVSRKKAKQKLNKHEERCREIFQDIYRQKFKSIRPDWLKNPVTGKNLELDGYCANIHTSQGQGLAFEYDGSQHSTYNKHFHRNGPDEFLYQVKKDSWKDIRCKEEGVLLIRIPHFVAYEDLERYIKNKIGKLRIFPQRKQSFSGGLYG</sequence>